<protein>
    <submittedName>
        <fullName evidence="1">Uncharacterized protein</fullName>
    </submittedName>
</protein>
<evidence type="ECO:0000313" key="2">
    <source>
        <dbReference type="Proteomes" id="UP001519328"/>
    </source>
</evidence>
<comment type="caution">
    <text evidence="1">The sequence shown here is derived from an EMBL/GenBank/DDBJ whole genome shotgun (WGS) entry which is preliminary data.</text>
</comment>
<keyword evidence="2" id="KW-1185">Reference proteome</keyword>
<organism evidence="1 2">
    <name type="scientific">Virgibacillus litoralis</name>
    <dbReference type="NCBI Taxonomy" id="578221"/>
    <lineage>
        <taxon>Bacteria</taxon>
        <taxon>Bacillati</taxon>
        <taxon>Bacillota</taxon>
        <taxon>Bacilli</taxon>
        <taxon>Bacillales</taxon>
        <taxon>Bacillaceae</taxon>
        <taxon>Virgibacillus</taxon>
    </lineage>
</organism>
<proteinExistence type="predicted"/>
<dbReference type="EMBL" id="JAGGKK010000016">
    <property type="protein sequence ID" value="MBP1949891.1"/>
    <property type="molecule type" value="Genomic_DNA"/>
</dbReference>
<accession>A0ABS4HG50</accession>
<evidence type="ECO:0000313" key="1">
    <source>
        <dbReference type="EMBL" id="MBP1949891.1"/>
    </source>
</evidence>
<gene>
    <name evidence="1" type="ORF">J2Z82_002847</name>
</gene>
<sequence>MKIVRGDIMEETELVTSIDEVIINVKQFNKDLEEGTNLVSQLTMFKQWYYISSLGMFGPSKYIGYKNMNTLRYNRGKGKTGIDTEKVLTKWFIKLPTSSKDENMYMNKLIGLINSYDKNVRSNSCIHILK</sequence>
<dbReference type="Proteomes" id="UP001519328">
    <property type="component" value="Unassembled WGS sequence"/>
</dbReference>
<reference evidence="1 2" key="1">
    <citation type="submission" date="2021-03" db="EMBL/GenBank/DDBJ databases">
        <title>Genomic Encyclopedia of Type Strains, Phase IV (KMG-IV): sequencing the most valuable type-strain genomes for metagenomic binning, comparative biology and taxonomic classification.</title>
        <authorList>
            <person name="Goeker M."/>
        </authorList>
    </citation>
    <scope>NUCLEOTIDE SEQUENCE [LARGE SCALE GENOMIC DNA]</scope>
    <source>
        <strain evidence="1 2">DSM 21085</strain>
    </source>
</reference>
<dbReference type="RefSeq" id="WP_245251721.1">
    <property type="nucleotide sequence ID" value="NZ_JAGGKK010000016.1"/>
</dbReference>
<name>A0ABS4HG50_9BACI</name>